<feature type="domain" description="Glycoside hydrolase family 20 catalytic" evidence="6">
    <location>
        <begin position="421"/>
        <end position="527"/>
    </location>
</feature>
<keyword evidence="9" id="KW-1185">Reference proteome</keyword>
<evidence type="ECO:0000313" key="8">
    <source>
        <dbReference type="EMBL" id="MFH8249577.1"/>
    </source>
</evidence>
<keyword evidence="4" id="KW-0378">Hydrolase</keyword>
<evidence type="ECO:0000256" key="1">
    <source>
        <dbReference type="ARBA" id="ARBA00001231"/>
    </source>
</evidence>
<dbReference type="Proteomes" id="UP001610861">
    <property type="component" value="Unassembled WGS sequence"/>
</dbReference>
<protein>
    <recommendedName>
        <fullName evidence="3">beta-N-acetylhexosaminidase</fullName>
        <ecNumber evidence="3">3.2.1.52</ecNumber>
    </recommendedName>
</protein>
<organism evidence="8 9">
    <name type="scientific">Microbacterium alkaliflavum</name>
    <dbReference type="NCBI Taxonomy" id="3248839"/>
    <lineage>
        <taxon>Bacteria</taxon>
        <taxon>Bacillati</taxon>
        <taxon>Actinomycetota</taxon>
        <taxon>Actinomycetes</taxon>
        <taxon>Micrococcales</taxon>
        <taxon>Microbacteriaceae</taxon>
        <taxon>Microbacterium</taxon>
    </lineage>
</organism>
<evidence type="ECO:0000259" key="6">
    <source>
        <dbReference type="Pfam" id="PF00728"/>
    </source>
</evidence>
<sequence length="565" mass="60254">MTDMISLAPQAHSGVAAARPAAIPAVQSADPSVGSFSLVSGAQISGPSSLAAIVARFAADVETDSGVALDLVDAGARSGAPAISVEIDETGLASVALARGLRADGRDLRDADERYGLEIDSTGIRVWATTPEGIHRGLTTLRQLITSTTTAGVVELSGVRIVDGPRFAWRGLSVDVARTFHDVGTIKRVIDMCSLYKLNVLHLHLTDDHGWRFEVPAWPALAEVGGAGALGDRPGGHYTQADVAAIVAYASERFVTVVPEVDMPGHTQAVFAAYPELAPEPSPAAAQAEAFGLAIGTLDSDRGRTREFVRDVLAAVAAQFPTSAWIHVGGDEAFGMPDEAHAAFVEFAVSTVRDLGRHAVGWQEAARADVGPEELIQYWIEPTQLEGMFGANSDGAIEAPFPPEVMELVADNLAKSFGDVPAALAKGASILVSSNRTLYLDRPHADAAATVEQEATRSRVGLPFYPPATLREMVEWDPVAETPAIESDHRIGGIEAAVWCETVTNRDDLEFLLLPRLAGVGERGWSTHPTDWNEYVVRLAAASRAWNRRGWNWFRPASIEWPDAV</sequence>
<dbReference type="PRINTS" id="PR00738">
    <property type="entry name" value="GLHYDRLASE20"/>
</dbReference>
<comment type="caution">
    <text evidence="8">The sequence shown here is derived from an EMBL/GenBank/DDBJ whole genome shotgun (WGS) entry which is preliminary data.</text>
</comment>
<evidence type="ECO:0000313" key="9">
    <source>
        <dbReference type="Proteomes" id="UP001610861"/>
    </source>
</evidence>
<evidence type="ECO:0000256" key="3">
    <source>
        <dbReference type="ARBA" id="ARBA00012663"/>
    </source>
</evidence>
<dbReference type="EC" id="3.2.1.52" evidence="3"/>
<dbReference type="InterPro" id="IPR029018">
    <property type="entry name" value="Hex-like_dom2"/>
</dbReference>
<keyword evidence="5" id="KW-0326">Glycosidase</keyword>
<evidence type="ECO:0000259" key="7">
    <source>
        <dbReference type="Pfam" id="PF02838"/>
    </source>
</evidence>
<reference evidence="8 9" key="1">
    <citation type="submission" date="2024-09" db="EMBL/GenBank/DDBJ databases">
        <authorList>
            <person name="Pan X."/>
        </authorList>
    </citation>
    <scope>NUCLEOTIDE SEQUENCE [LARGE SCALE GENOMIC DNA]</scope>
    <source>
        <strain evidence="8 9">B2969</strain>
    </source>
</reference>
<accession>A0ABW7Q5S9</accession>
<gene>
    <name evidence="8" type="ORF">ACH3VR_04325</name>
</gene>
<evidence type="ECO:0000256" key="5">
    <source>
        <dbReference type="ARBA" id="ARBA00023295"/>
    </source>
</evidence>
<dbReference type="Gene3D" id="3.30.379.10">
    <property type="entry name" value="Chitobiase/beta-hexosaminidase domain 2-like"/>
    <property type="match status" value="1"/>
</dbReference>
<dbReference type="InterPro" id="IPR015882">
    <property type="entry name" value="HEX_bac_N"/>
</dbReference>
<feature type="domain" description="Beta-hexosaminidase bacterial type N-terminal" evidence="7">
    <location>
        <begin position="21"/>
        <end position="163"/>
    </location>
</feature>
<comment type="similarity">
    <text evidence="2">Belongs to the glycosyl hydrolase 20 family.</text>
</comment>
<dbReference type="SUPFAM" id="SSF55545">
    <property type="entry name" value="beta-N-acetylhexosaminidase-like domain"/>
    <property type="match status" value="1"/>
</dbReference>
<dbReference type="Gene3D" id="3.20.20.80">
    <property type="entry name" value="Glycosidases"/>
    <property type="match status" value="1"/>
</dbReference>
<feature type="domain" description="Glycoside hydrolase family 20 catalytic" evidence="6">
    <location>
        <begin position="167"/>
        <end position="333"/>
    </location>
</feature>
<dbReference type="PANTHER" id="PTHR22600">
    <property type="entry name" value="BETA-HEXOSAMINIDASE"/>
    <property type="match status" value="1"/>
</dbReference>
<dbReference type="Pfam" id="PF02838">
    <property type="entry name" value="Glyco_hydro_20b"/>
    <property type="match status" value="1"/>
</dbReference>
<dbReference type="PANTHER" id="PTHR22600:SF57">
    <property type="entry name" value="BETA-N-ACETYLHEXOSAMINIDASE"/>
    <property type="match status" value="1"/>
</dbReference>
<dbReference type="Pfam" id="PF00728">
    <property type="entry name" value="Glyco_hydro_20"/>
    <property type="match status" value="2"/>
</dbReference>
<dbReference type="RefSeq" id="WP_396639511.1">
    <property type="nucleotide sequence ID" value="NZ_JBIQWL010000001.1"/>
</dbReference>
<proteinExistence type="inferred from homology"/>
<dbReference type="InterPro" id="IPR025705">
    <property type="entry name" value="Beta_hexosaminidase_sua/sub"/>
</dbReference>
<comment type="catalytic activity">
    <reaction evidence="1">
        <text>Hydrolysis of terminal non-reducing N-acetyl-D-hexosamine residues in N-acetyl-beta-D-hexosaminides.</text>
        <dbReference type="EC" id="3.2.1.52"/>
    </reaction>
</comment>
<dbReference type="InterPro" id="IPR017853">
    <property type="entry name" value="GH"/>
</dbReference>
<name>A0ABW7Q5S9_9MICO</name>
<dbReference type="EMBL" id="JBIQWL010000001">
    <property type="protein sequence ID" value="MFH8249577.1"/>
    <property type="molecule type" value="Genomic_DNA"/>
</dbReference>
<dbReference type="SUPFAM" id="SSF51445">
    <property type="entry name" value="(Trans)glycosidases"/>
    <property type="match status" value="1"/>
</dbReference>
<evidence type="ECO:0000256" key="2">
    <source>
        <dbReference type="ARBA" id="ARBA00006285"/>
    </source>
</evidence>
<dbReference type="InterPro" id="IPR015883">
    <property type="entry name" value="Glyco_hydro_20_cat"/>
</dbReference>
<evidence type="ECO:0000256" key="4">
    <source>
        <dbReference type="ARBA" id="ARBA00022801"/>
    </source>
</evidence>